<protein>
    <submittedName>
        <fullName evidence="1">Uncharacterized protein</fullName>
    </submittedName>
</protein>
<accession>A0AAV4T6B3</accession>
<evidence type="ECO:0000313" key="2">
    <source>
        <dbReference type="Proteomes" id="UP001054837"/>
    </source>
</evidence>
<dbReference type="Proteomes" id="UP001054837">
    <property type="component" value="Unassembled WGS sequence"/>
</dbReference>
<comment type="caution">
    <text evidence="1">The sequence shown here is derived from an EMBL/GenBank/DDBJ whole genome shotgun (WGS) entry which is preliminary data.</text>
</comment>
<dbReference type="EMBL" id="BPLQ01009022">
    <property type="protein sequence ID" value="GIY40972.1"/>
    <property type="molecule type" value="Genomic_DNA"/>
</dbReference>
<reference evidence="1 2" key="1">
    <citation type="submission" date="2021-06" db="EMBL/GenBank/DDBJ databases">
        <title>Caerostris darwini draft genome.</title>
        <authorList>
            <person name="Kono N."/>
            <person name="Arakawa K."/>
        </authorList>
    </citation>
    <scope>NUCLEOTIDE SEQUENCE [LARGE SCALE GENOMIC DNA]</scope>
</reference>
<evidence type="ECO:0000313" key="1">
    <source>
        <dbReference type="EMBL" id="GIY40972.1"/>
    </source>
</evidence>
<sequence>MSKSTSDVFKAIPFQGTTSPNDVTLKNCSFRIVCIKTILKRTNAYACSNGWDLEVIRTPPSNCPWGFDGLEKILFLFFHNLLCIFGKASITLSC</sequence>
<organism evidence="1 2">
    <name type="scientific">Caerostris darwini</name>
    <dbReference type="NCBI Taxonomy" id="1538125"/>
    <lineage>
        <taxon>Eukaryota</taxon>
        <taxon>Metazoa</taxon>
        <taxon>Ecdysozoa</taxon>
        <taxon>Arthropoda</taxon>
        <taxon>Chelicerata</taxon>
        <taxon>Arachnida</taxon>
        <taxon>Araneae</taxon>
        <taxon>Araneomorphae</taxon>
        <taxon>Entelegynae</taxon>
        <taxon>Araneoidea</taxon>
        <taxon>Araneidae</taxon>
        <taxon>Caerostris</taxon>
    </lineage>
</organism>
<name>A0AAV4T6B3_9ARAC</name>
<gene>
    <name evidence="1" type="ORF">CDAR_168401</name>
</gene>
<keyword evidence="2" id="KW-1185">Reference proteome</keyword>
<proteinExistence type="predicted"/>
<dbReference type="AlphaFoldDB" id="A0AAV4T6B3"/>